<keyword evidence="3" id="KW-0812">Transmembrane</keyword>
<keyword evidence="6" id="KW-1185">Reference proteome</keyword>
<organism evidence="5 6">
    <name type="scientific">Parasphingorhabdus marina DSM 22363</name>
    <dbReference type="NCBI Taxonomy" id="1123272"/>
    <lineage>
        <taxon>Bacteria</taxon>
        <taxon>Pseudomonadati</taxon>
        <taxon>Pseudomonadota</taxon>
        <taxon>Alphaproteobacteria</taxon>
        <taxon>Sphingomonadales</taxon>
        <taxon>Sphingomonadaceae</taxon>
        <taxon>Parasphingorhabdus</taxon>
    </lineage>
</organism>
<dbReference type="GO" id="GO:0030313">
    <property type="term" value="C:cell envelope"/>
    <property type="evidence" value="ECO:0007669"/>
    <property type="project" value="UniProtKB-SubCell"/>
</dbReference>
<reference evidence="6" key="1">
    <citation type="submission" date="2016-11" db="EMBL/GenBank/DDBJ databases">
        <authorList>
            <person name="Varghese N."/>
            <person name="Submissions S."/>
        </authorList>
    </citation>
    <scope>NUCLEOTIDE SEQUENCE [LARGE SCALE GENOMIC DNA]</scope>
    <source>
        <strain evidence="6">DSM 22363</strain>
    </source>
</reference>
<evidence type="ECO:0000256" key="1">
    <source>
        <dbReference type="ARBA" id="ARBA00004196"/>
    </source>
</evidence>
<dbReference type="EMBL" id="FSQW01000001">
    <property type="protein sequence ID" value="SIN60804.1"/>
    <property type="molecule type" value="Genomic_DNA"/>
</dbReference>
<proteinExistence type="predicted"/>
<keyword evidence="2" id="KW-0175">Coiled coil</keyword>
<dbReference type="InterPro" id="IPR059052">
    <property type="entry name" value="HH_YbhG-like"/>
</dbReference>
<dbReference type="Gene3D" id="2.40.50.100">
    <property type="match status" value="1"/>
</dbReference>
<evidence type="ECO:0000256" key="2">
    <source>
        <dbReference type="ARBA" id="ARBA00023054"/>
    </source>
</evidence>
<feature type="transmembrane region" description="Helical" evidence="3">
    <location>
        <begin position="7"/>
        <end position="27"/>
    </location>
</feature>
<evidence type="ECO:0000259" key="4">
    <source>
        <dbReference type="Pfam" id="PF25881"/>
    </source>
</evidence>
<dbReference type="Pfam" id="PF25881">
    <property type="entry name" value="HH_YBHG"/>
    <property type="match status" value="1"/>
</dbReference>
<sequence>MEKRRSSARIAIVVLVILAAVALYFLFRDPAGDRQTEFLGNIDVREVELGFELQGRIAAMNFDEGDRVRKGDLMATLDTALLEDRIRSATAGMEAAQAEMSRVKNGNRPEEIAIARSDVQRRQSALTEAAREYDRRRKLVESGAVSRADFDASRRRFDQAKADLEAGRQNLKLLRSGSRQEDIRLSEASASTARAELAEARTRLGKSQLTAPSDGVVTSRIEEPGAIAGAGAPIYRLTIDRPVHVRAYAAETALSYLKPGTKVSVHADGTDKSWSGKIGYVSPKAEFTPKTVQTQDMRTDLVYRFRVVVDNPDGGLRQGQPVTVRLASGEADEKSGS</sequence>
<evidence type="ECO:0000313" key="5">
    <source>
        <dbReference type="EMBL" id="SIN60804.1"/>
    </source>
</evidence>
<dbReference type="RefSeq" id="WP_074203773.1">
    <property type="nucleotide sequence ID" value="NZ_FSQW01000001.1"/>
</dbReference>
<protein>
    <submittedName>
        <fullName evidence="5">HlyD family secretion protein</fullName>
    </submittedName>
</protein>
<dbReference type="PANTHER" id="PTHR32347:SF29">
    <property type="entry name" value="UPF0194 MEMBRANE PROTEIN YBHG"/>
    <property type="match status" value="1"/>
</dbReference>
<dbReference type="SUPFAM" id="SSF111369">
    <property type="entry name" value="HlyD-like secretion proteins"/>
    <property type="match status" value="3"/>
</dbReference>
<dbReference type="Gene3D" id="2.40.30.170">
    <property type="match status" value="1"/>
</dbReference>
<dbReference type="Proteomes" id="UP000185192">
    <property type="component" value="Unassembled WGS sequence"/>
</dbReference>
<dbReference type="OrthoDB" id="9813967at2"/>
<evidence type="ECO:0000313" key="6">
    <source>
        <dbReference type="Proteomes" id="UP000185192"/>
    </source>
</evidence>
<keyword evidence="3" id="KW-0472">Membrane</keyword>
<evidence type="ECO:0000256" key="3">
    <source>
        <dbReference type="SAM" id="Phobius"/>
    </source>
</evidence>
<accession>A0A1N6CR14</accession>
<comment type="subcellular location">
    <subcellularLocation>
        <location evidence="1">Cell envelope</location>
    </subcellularLocation>
</comment>
<name>A0A1N6CR14_9SPHN</name>
<feature type="domain" description="YbhG-like alpha-helical hairpin" evidence="4">
    <location>
        <begin position="85"/>
        <end position="204"/>
    </location>
</feature>
<dbReference type="Gene3D" id="1.10.287.470">
    <property type="entry name" value="Helix hairpin bin"/>
    <property type="match status" value="1"/>
</dbReference>
<dbReference type="InterPro" id="IPR050465">
    <property type="entry name" value="UPF0194_transport"/>
</dbReference>
<keyword evidence="3" id="KW-1133">Transmembrane helix</keyword>
<dbReference type="PANTHER" id="PTHR32347">
    <property type="entry name" value="EFFLUX SYSTEM COMPONENT YKNX-RELATED"/>
    <property type="match status" value="1"/>
</dbReference>
<gene>
    <name evidence="5" type="ORF">SAMN02745824_0746</name>
</gene>
<dbReference type="AlphaFoldDB" id="A0A1N6CR14"/>
<dbReference type="STRING" id="1123272.SAMN02745824_0746"/>